<evidence type="ECO:0000313" key="2">
    <source>
        <dbReference type="EMBL" id="DAD73828.1"/>
    </source>
</evidence>
<feature type="coiled-coil region" evidence="1">
    <location>
        <begin position="51"/>
        <end position="81"/>
    </location>
</feature>
<sequence>MAKSKRQVKPALTPEEQENRLIAEATDLAERKILDGTASPQIVVHYLKLGTAKAKLENEKLQEENRLLKAKTANLESQKRSEEFYQKVLAAMRDYSGADDGEIIDEY</sequence>
<keyword evidence="1" id="KW-0175">Coiled coil</keyword>
<dbReference type="EMBL" id="BK014744">
    <property type="protein sequence ID" value="DAD73828.1"/>
    <property type="molecule type" value="Genomic_DNA"/>
</dbReference>
<evidence type="ECO:0000256" key="1">
    <source>
        <dbReference type="SAM" id="Coils"/>
    </source>
</evidence>
<proteinExistence type="predicted"/>
<organism evidence="2">
    <name type="scientific">Siphoviridae sp. ctMsr1</name>
    <dbReference type="NCBI Taxonomy" id="2826264"/>
    <lineage>
        <taxon>Viruses</taxon>
        <taxon>Duplodnaviria</taxon>
        <taxon>Heunggongvirae</taxon>
        <taxon>Uroviricota</taxon>
        <taxon>Caudoviricetes</taxon>
    </lineage>
</organism>
<protein>
    <submittedName>
        <fullName evidence="2">Uncharacterized protein</fullName>
    </submittedName>
</protein>
<name>A0A8S5LV10_9CAUD</name>
<accession>A0A8S5LV10</accession>
<reference evidence="2" key="1">
    <citation type="journal article" date="2021" name="Proc. Natl. Acad. Sci. U.S.A.">
        <title>A Catalog of Tens of Thousands of Viruses from Human Metagenomes Reveals Hidden Associations with Chronic Diseases.</title>
        <authorList>
            <person name="Tisza M.J."/>
            <person name="Buck C.B."/>
        </authorList>
    </citation>
    <scope>NUCLEOTIDE SEQUENCE</scope>
    <source>
        <strain evidence="2">CtMsr1</strain>
    </source>
</reference>